<dbReference type="PROSITE" id="PS50112">
    <property type="entry name" value="PAS"/>
    <property type="match status" value="2"/>
</dbReference>
<dbReference type="CDD" id="cd01949">
    <property type="entry name" value="GGDEF"/>
    <property type="match status" value="1"/>
</dbReference>
<dbReference type="RefSeq" id="WP_379754863.1">
    <property type="nucleotide sequence ID" value="NZ_JBHRSQ010000007.1"/>
</dbReference>
<evidence type="ECO:0000313" key="12">
    <source>
        <dbReference type="Proteomes" id="UP001595386"/>
    </source>
</evidence>
<accession>A0ABV7B1T5</accession>
<sequence length="1169" mass="131356">MGAKRCARLPGVVWLILVVGILLSMTSGHQVYRNAESKALEQFSFAADQVALRIDERLSAYALVLRGAAGLFDASEEVDREEWRTYFDKLRAADTLGYIQGIGYAQWIPAAALAAHQAKVRAEGFPDYHIHPDGPRDTYTSIVYLEPFEDRNLRAFGYDMFSEPVRRAAMEQARDTGRAALTGRVMLLQETDTDIQPGTLMYVPVYRQGAPVDSVERRRTALIGWTYSPYRMYDLMEGILGDWEQQDGQAVGLRIYDGDTTAEDRLLFSNKPAQAFSGSSQFLEHRQTDFNGNRWLLAFDHLAPGQAVTAGAAWITFAGGLIMTALLGSLVFSLSTTRARALRMSEVLTRTVREREQELESLLTRLQTIADRVPGIVYEYRLFPDGRSCFPYASDGIQQVYGIAPDALREDASPVFSVIHPEDLDGVAASIQHSAETLTPWRHEYRVILQDREHWLFGDALPHRETDGSTTWYGVITDITERKQSDFALRAAHLEAERFRKALDHVGSYIYMKDRDSRYTFANRVTLEAFGCSAESLPGSEDSRFFPSDVARRLRKIDARVFNGESTTEEITVSDSKSKRVYLELKTPIRDDDNDGGITGLLGISTDITLLKEHEQQLEHLAHYDALTGLPNRVLLADRLHQAMAQEHRQGRHLAVAYLDLDGFKHINDRYGHAAGDQLLITLSRRMKAIMREGDTLSRLGGDEFVAVLLDLDDESSATAIFQRLLEATCLPVWYEFHELQVTASLGVTFYPQSDPIEADQLLRQADQAMYQAKLAGKGRYHLFDADHDRSIRSHNETLERIQQGLQQGEFILHYQPKVHMRTGRVIGVEALVRWQHPENGLMSPAQFLPVIEDHPLSEALGEWVIGTALAQAATWKSAGVELPVSVNVSARQLRQRDLVPRLRSLLDRHPELAPGTLELEILETSTLGDLALVSSLLEGAREIGIEVSLDDFGTGYSSLTYLKRLPAGTIKIDQSFVRDILDNPEDLKILEGVLSLAIAFDRQVIAEGVETVRHGDMLLRVGCEFAQGFGIARPMPPEAIPAWLLHWQPPAHWSGLPIIDHNSRPLLYASIEHRDWVRRLVSALTSEGLEHPPLDPSRCHFCYWLDQLRDSRGSDIDELDSLHQQIHRLAESLCALQDSGEEQQAIDGLPELYAQSDALLEEVERLLN</sequence>
<dbReference type="InterPro" id="IPR029787">
    <property type="entry name" value="Nucleotide_cyclase"/>
</dbReference>
<keyword evidence="12" id="KW-1185">Reference proteome</keyword>
<dbReference type="CDD" id="cd00130">
    <property type="entry name" value="PAS"/>
    <property type="match status" value="2"/>
</dbReference>
<reference evidence="12" key="1">
    <citation type="journal article" date="2019" name="Int. J. Syst. Evol. Microbiol.">
        <title>The Global Catalogue of Microorganisms (GCM) 10K type strain sequencing project: providing services to taxonomists for standard genome sequencing and annotation.</title>
        <authorList>
            <consortium name="The Broad Institute Genomics Platform"/>
            <consortium name="The Broad Institute Genome Sequencing Center for Infectious Disease"/>
            <person name="Wu L."/>
            <person name="Ma J."/>
        </authorList>
    </citation>
    <scope>NUCLEOTIDE SEQUENCE [LARGE SCALE GENOMIC DNA]</scope>
    <source>
        <strain evidence="12">KCTC 52660</strain>
    </source>
</reference>
<evidence type="ECO:0000256" key="5">
    <source>
        <dbReference type="SAM" id="Phobius"/>
    </source>
</evidence>
<evidence type="ECO:0000259" key="8">
    <source>
        <dbReference type="PROSITE" id="PS50839"/>
    </source>
</evidence>
<dbReference type="InterPro" id="IPR000014">
    <property type="entry name" value="PAS"/>
</dbReference>
<dbReference type="Pfam" id="PF00990">
    <property type="entry name" value="GGDEF"/>
    <property type="match status" value="1"/>
</dbReference>
<feature type="domain" description="PAS" evidence="6">
    <location>
        <begin position="392"/>
        <end position="438"/>
    </location>
</feature>
<dbReference type="InterPro" id="IPR043128">
    <property type="entry name" value="Rev_trsase/Diguanyl_cyclase"/>
</dbReference>
<dbReference type="InterPro" id="IPR052155">
    <property type="entry name" value="Biofilm_reg_signaling"/>
</dbReference>
<keyword evidence="2 5" id="KW-0812">Transmembrane</keyword>
<organism evidence="11 12">
    <name type="scientific">Halomonas tibetensis</name>
    <dbReference type="NCBI Taxonomy" id="2259590"/>
    <lineage>
        <taxon>Bacteria</taxon>
        <taxon>Pseudomonadati</taxon>
        <taxon>Pseudomonadota</taxon>
        <taxon>Gammaproteobacteria</taxon>
        <taxon>Oceanospirillales</taxon>
        <taxon>Halomonadaceae</taxon>
        <taxon>Halomonas</taxon>
    </lineage>
</organism>
<feature type="transmembrane region" description="Helical" evidence="5">
    <location>
        <begin position="312"/>
        <end position="334"/>
    </location>
</feature>
<keyword evidence="3 5" id="KW-1133">Transmembrane helix</keyword>
<feature type="domain" description="EAL" evidence="9">
    <location>
        <begin position="795"/>
        <end position="1049"/>
    </location>
</feature>
<comment type="subcellular location">
    <subcellularLocation>
        <location evidence="1">Membrane</location>
    </subcellularLocation>
</comment>
<dbReference type="PANTHER" id="PTHR44757">
    <property type="entry name" value="DIGUANYLATE CYCLASE DGCP"/>
    <property type="match status" value="1"/>
</dbReference>
<name>A0ABV7B1T5_9GAMM</name>
<dbReference type="EMBL" id="JBHRSQ010000007">
    <property type="protein sequence ID" value="MFC2991140.1"/>
    <property type="molecule type" value="Genomic_DNA"/>
</dbReference>
<dbReference type="PROSITE" id="PS50883">
    <property type="entry name" value="EAL"/>
    <property type="match status" value="1"/>
</dbReference>
<dbReference type="Pfam" id="PF03924">
    <property type="entry name" value="CHASE"/>
    <property type="match status" value="1"/>
</dbReference>
<feature type="domain" description="GGDEF" evidence="10">
    <location>
        <begin position="652"/>
        <end position="786"/>
    </location>
</feature>
<dbReference type="Gene3D" id="3.30.450.20">
    <property type="entry name" value="PAS domain"/>
    <property type="match status" value="2"/>
</dbReference>
<proteinExistence type="predicted"/>
<evidence type="ECO:0000256" key="2">
    <source>
        <dbReference type="ARBA" id="ARBA00022692"/>
    </source>
</evidence>
<dbReference type="Proteomes" id="UP001595386">
    <property type="component" value="Unassembled WGS sequence"/>
</dbReference>
<dbReference type="Gene3D" id="3.20.20.450">
    <property type="entry name" value="EAL domain"/>
    <property type="match status" value="1"/>
</dbReference>
<feature type="domain" description="PAC" evidence="7">
    <location>
        <begin position="567"/>
        <end position="620"/>
    </location>
</feature>
<evidence type="ECO:0000259" key="9">
    <source>
        <dbReference type="PROSITE" id="PS50883"/>
    </source>
</evidence>
<dbReference type="SUPFAM" id="SSF55785">
    <property type="entry name" value="PYP-like sensor domain (PAS domain)"/>
    <property type="match status" value="2"/>
</dbReference>
<dbReference type="PROSITE" id="PS50839">
    <property type="entry name" value="CHASE"/>
    <property type="match status" value="1"/>
</dbReference>
<dbReference type="SMART" id="SM00267">
    <property type="entry name" value="GGDEF"/>
    <property type="match status" value="1"/>
</dbReference>
<dbReference type="Gene3D" id="1.20.120.30">
    <property type="entry name" value="Aspartate receptor, ligand-binding domain"/>
    <property type="match status" value="1"/>
</dbReference>
<dbReference type="InterPro" id="IPR013655">
    <property type="entry name" value="PAS_fold_3"/>
</dbReference>
<comment type="caution">
    <text evidence="11">The sequence shown here is derived from an EMBL/GenBank/DDBJ whole genome shotgun (WGS) entry which is preliminary data.</text>
</comment>
<dbReference type="SMART" id="SM00091">
    <property type="entry name" value="PAS"/>
    <property type="match status" value="2"/>
</dbReference>
<dbReference type="PROSITE" id="PS50887">
    <property type="entry name" value="GGDEF"/>
    <property type="match status" value="1"/>
</dbReference>
<dbReference type="InterPro" id="IPR013656">
    <property type="entry name" value="PAS_4"/>
</dbReference>
<dbReference type="PROSITE" id="PS50113">
    <property type="entry name" value="PAC"/>
    <property type="match status" value="1"/>
</dbReference>
<dbReference type="InterPro" id="IPR001633">
    <property type="entry name" value="EAL_dom"/>
</dbReference>
<feature type="domain" description="CHASE" evidence="8">
    <location>
        <begin position="136"/>
        <end position="298"/>
    </location>
</feature>
<dbReference type="SUPFAM" id="SSF141868">
    <property type="entry name" value="EAL domain-like"/>
    <property type="match status" value="1"/>
</dbReference>
<dbReference type="SMART" id="SM01079">
    <property type="entry name" value="CHASE"/>
    <property type="match status" value="1"/>
</dbReference>
<dbReference type="PANTHER" id="PTHR44757:SF2">
    <property type="entry name" value="BIOFILM ARCHITECTURE MAINTENANCE PROTEIN MBAA"/>
    <property type="match status" value="1"/>
</dbReference>
<protein>
    <submittedName>
        <fullName evidence="11">EAL domain-containing protein</fullName>
    </submittedName>
</protein>
<keyword evidence="4 5" id="KW-0472">Membrane</keyword>
<evidence type="ECO:0000259" key="7">
    <source>
        <dbReference type="PROSITE" id="PS50113"/>
    </source>
</evidence>
<dbReference type="CDD" id="cd01948">
    <property type="entry name" value="EAL"/>
    <property type="match status" value="1"/>
</dbReference>
<dbReference type="Pfam" id="PF00563">
    <property type="entry name" value="EAL"/>
    <property type="match status" value="1"/>
</dbReference>
<dbReference type="SMART" id="SM00052">
    <property type="entry name" value="EAL"/>
    <property type="match status" value="1"/>
</dbReference>
<dbReference type="Gene3D" id="3.30.450.350">
    <property type="entry name" value="CHASE domain"/>
    <property type="match status" value="1"/>
</dbReference>
<dbReference type="Pfam" id="PF08447">
    <property type="entry name" value="PAS_3"/>
    <property type="match status" value="1"/>
</dbReference>
<gene>
    <name evidence="11" type="ORF">ACFODV_03725</name>
</gene>
<dbReference type="InterPro" id="IPR035919">
    <property type="entry name" value="EAL_sf"/>
</dbReference>
<dbReference type="Gene3D" id="3.30.70.270">
    <property type="match status" value="1"/>
</dbReference>
<evidence type="ECO:0000259" key="6">
    <source>
        <dbReference type="PROSITE" id="PS50112"/>
    </source>
</evidence>
<dbReference type="InterPro" id="IPR000160">
    <property type="entry name" value="GGDEF_dom"/>
</dbReference>
<dbReference type="Pfam" id="PF08448">
    <property type="entry name" value="PAS_4"/>
    <property type="match status" value="1"/>
</dbReference>
<evidence type="ECO:0000313" key="11">
    <source>
        <dbReference type="EMBL" id="MFC2991140.1"/>
    </source>
</evidence>
<dbReference type="NCBIfam" id="TIGR00254">
    <property type="entry name" value="GGDEF"/>
    <property type="match status" value="1"/>
</dbReference>
<dbReference type="InterPro" id="IPR000700">
    <property type="entry name" value="PAS-assoc_C"/>
</dbReference>
<evidence type="ECO:0000256" key="1">
    <source>
        <dbReference type="ARBA" id="ARBA00004370"/>
    </source>
</evidence>
<dbReference type="InterPro" id="IPR042240">
    <property type="entry name" value="CHASE_sf"/>
</dbReference>
<dbReference type="InterPro" id="IPR006189">
    <property type="entry name" value="CHASE_dom"/>
</dbReference>
<evidence type="ECO:0000256" key="4">
    <source>
        <dbReference type="ARBA" id="ARBA00023136"/>
    </source>
</evidence>
<feature type="domain" description="PAS" evidence="6">
    <location>
        <begin position="495"/>
        <end position="564"/>
    </location>
</feature>
<evidence type="ECO:0000256" key="3">
    <source>
        <dbReference type="ARBA" id="ARBA00022989"/>
    </source>
</evidence>
<dbReference type="SUPFAM" id="SSF55073">
    <property type="entry name" value="Nucleotide cyclase"/>
    <property type="match status" value="1"/>
</dbReference>
<dbReference type="InterPro" id="IPR035965">
    <property type="entry name" value="PAS-like_dom_sf"/>
</dbReference>
<dbReference type="NCBIfam" id="TIGR00229">
    <property type="entry name" value="sensory_box"/>
    <property type="match status" value="1"/>
</dbReference>
<evidence type="ECO:0000259" key="10">
    <source>
        <dbReference type="PROSITE" id="PS50887"/>
    </source>
</evidence>